<sequence>MSTEASAETPPDAHPDAPVGNPPGISAGNPPDASSGAPAVHAPRRGGVVWRYFGDTRGFLTAPQLLLLQVAHPVVGAGVADHSAFRAEPWQRLIRTVGSLSTVIYGGQAAATAEARRLIDVHRPMKGVDAQGRRYHALHPEAYHWVHATLVRGPVDALRLFGKGLTAAETEEYYREMRDVGRIWGLKGHHLPPDWASFCAYYDDMVAERLEMNRSVQDVLDELAHPQKPPVWWVPAPLWRPFAAVAAHYALLVTIGVLPPVLRTRLGLAWTAKQERRLRRFARLVRCLMALVPPPLRIAPAMFMAYWNTHRPGADPRTRRPPGAAV</sequence>
<dbReference type="PANTHER" id="PTHR36151">
    <property type="entry name" value="BLR2777 PROTEIN"/>
    <property type="match status" value="1"/>
</dbReference>
<reference evidence="3 4" key="1">
    <citation type="submission" date="2019-04" db="EMBL/GenBank/DDBJ databases">
        <title>Streptomyces piniterrae sp. nov., a heliquinomycin-producing actinomycete isolated from rhizosphere soil of Pinus yunnanensis.</title>
        <authorList>
            <person name="Zhuang X."/>
            <person name="Zhao J."/>
        </authorList>
    </citation>
    <scope>NUCLEOTIDE SEQUENCE [LARGE SCALE GENOMIC DNA]</scope>
    <source>
        <strain evidence="4">jys28</strain>
    </source>
</reference>
<feature type="domain" description="ER-bound oxygenase mpaB/mpaB'/Rubber oxygenase catalytic" evidence="2">
    <location>
        <begin position="50"/>
        <end position="286"/>
    </location>
</feature>
<dbReference type="GO" id="GO:0016491">
    <property type="term" value="F:oxidoreductase activity"/>
    <property type="evidence" value="ECO:0007669"/>
    <property type="project" value="InterPro"/>
</dbReference>
<accession>A0A4U0P2J8</accession>
<feature type="region of interest" description="Disordered" evidence="1">
    <location>
        <begin position="1"/>
        <end position="40"/>
    </location>
</feature>
<dbReference type="RefSeq" id="WP_136738524.1">
    <property type="nucleotide sequence ID" value="NZ_SUMB01000002.1"/>
</dbReference>
<gene>
    <name evidence="3" type="ORF">FCH28_05215</name>
</gene>
<dbReference type="Pfam" id="PF09995">
    <property type="entry name" value="MPAB_Lcp_cat"/>
    <property type="match status" value="1"/>
</dbReference>
<organism evidence="3 4">
    <name type="scientific">Streptomyces piniterrae</name>
    <dbReference type="NCBI Taxonomy" id="2571125"/>
    <lineage>
        <taxon>Bacteria</taxon>
        <taxon>Bacillati</taxon>
        <taxon>Actinomycetota</taxon>
        <taxon>Actinomycetes</taxon>
        <taxon>Kitasatosporales</taxon>
        <taxon>Streptomycetaceae</taxon>
        <taxon>Streptomyces</taxon>
    </lineage>
</organism>
<protein>
    <submittedName>
        <fullName evidence="3">DUF2236 domain-containing protein</fullName>
    </submittedName>
</protein>
<dbReference type="PANTHER" id="PTHR36151:SF3">
    <property type="entry name" value="ER-BOUND OXYGENASE MPAB_MPAB'_RUBBER OXYGENASE CATALYTIC DOMAIN-CONTAINING PROTEIN"/>
    <property type="match status" value="1"/>
</dbReference>
<dbReference type="OrthoDB" id="3456672at2"/>
<evidence type="ECO:0000313" key="3">
    <source>
        <dbReference type="EMBL" id="TJZ56904.1"/>
    </source>
</evidence>
<comment type="caution">
    <text evidence="3">The sequence shown here is derived from an EMBL/GenBank/DDBJ whole genome shotgun (WGS) entry which is preliminary data.</text>
</comment>
<name>A0A4U0P2J8_9ACTN</name>
<dbReference type="AlphaFoldDB" id="A0A4U0P2J8"/>
<evidence type="ECO:0000313" key="4">
    <source>
        <dbReference type="Proteomes" id="UP000308697"/>
    </source>
</evidence>
<keyword evidence="4" id="KW-1185">Reference proteome</keyword>
<dbReference type="InterPro" id="IPR018713">
    <property type="entry name" value="MPAB/Lcp_cat_dom"/>
</dbReference>
<dbReference type="EMBL" id="SUMB01000002">
    <property type="protein sequence ID" value="TJZ56904.1"/>
    <property type="molecule type" value="Genomic_DNA"/>
</dbReference>
<proteinExistence type="predicted"/>
<evidence type="ECO:0000259" key="2">
    <source>
        <dbReference type="Pfam" id="PF09995"/>
    </source>
</evidence>
<dbReference type="Proteomes" id="UP000308697">
    <property type="component" value="Unassembled WGS sequence"/>
</dbReference>
<evidence type="ECO:0000256" key="1">
    <source>
        <dbReference type="SAM" id="MobiDB-lite"/>
    </source>
</evidence>